<dbReference type="GO" id="GO:0005787">
    <property type="term" value="C:signal peptidase complex"/>
    <property type="evidence" value="ECO:0007669"/>
    <property type="project" value="InterPro"/>
</dbReference>
<comment type="caution">
    <text evidence="10">The sequence shown here is derived from an EMBL/GenBank/DDBJ whole genome shotgun (WGS) entry which is preliminary data.</text>
</comment>
<protein>
    <recommendedName>
        <fullName evidence="3">Signal peptidase complex subunit 1</fullName>
    </recommendedName>
</protein>
<sequence length="90" mass="10338">MDFLGQRRAVIFGRLIIILFAALGLILGWISQDIAITFLIHSLGILFAIVATIPDWPYYSSTRIQWVPVRGRTERKGLIKRLIDRILCKE</sequence>
<feature type="transmembrane region" description="Helical" evidence="9">
    <location>
        <begin position="36"/>
        <end position="53"/>
    </location>
</feature>
<comment type="subcellular location">
    <subcellularLocation>
        <location evidence="1">Endoplasmic reticulum membrane</location>
        <topology evidence="1">Multi-pass membrane protein</topology>
    </subcellularLocation>
</comment>
<evidence type="ECO:0000256" key="4">
    <source>
        <dbReference type="ARBA" id="ARBA00022692"/>
    </source>
</evidence>
<evidence type="ECO:0000256" key="7">
    <source>
        <dbReference type="ARBA" id="ARBA00023136"/>
    </source>
</evidence>
<keyword evidence="5" id="KW-0256">Endoplasmic reticulum</keyword>
<evidence type="ECO:0000313" key="10">
    <source>
        <dbReference type="EMBL" id="TNJ29260.1"/>
    </source>
</evidence>
<evidence type="ECO:0000313" key="11">
    <source>
        <dbReference type="Proteomes" id="UP000315496"/>
    </source>
</evidence>
<organism evidence="10 11">
    <name type="scientific">Giardia muris</name>
    <dbReference type="NCBI Taxonomy" id="5742"/>
    <lineage>
        <taxon>Eukaryota</taxon>
        <taxon>Metamonada</taxon>
        <taxon>Diplomonadida</taxon>
        <taxon>Hexamitidae</taxon>
        <taxon>Giardiinae</taxon>
        <taxon>Giardia</taxon>
    </lineage>
</organism>
<dbReference type="VEuPathDB" id="GiardiaDB:GMRT_14501"/>
<evidence type="ECO:0000256" key="3">
    <source>
        <dbReference type="ARBA" id="ARBA00017059"/>
    </source>
</evidence>
<keyword evidence="7 9" id="KW-0472">Membrane</keyword>
<dbReference type="OrthoDB" id="263893at2759"/>
<evidence type="ECO:0000256" key="8">
    <source>
        <dbReference type="ARBA" id="ARBA00045204"/>
    </source>
</evidence>
<dbReference type="AlphaFoldDB" id="A0A4Z1SU51"/>
<evidence type="ECO:0000256" key="5">
    <source>
        <dbReference type="ARBA" id="ARBA00022824"/>
    </source>
</evidence>
<comment type="function">
    <text evidence="8">Component of the signal peptidase complex (SPC) which catalyzes the cleavage of N-terminal signal sequences from nascent proteins as they are translocated into the lumen of the endoplasmic reticulum. Dispensable for SPC enzymatic activity.</text>
</comment>
<dbReference type="EMBL" id="VDLU01000001">
    <property type="protein sequence ID" value="TNJ29260.1"/>
    <property type="molecule type" value="Genomic_DNA"/>
</dbReference>
<feature type="transmembrane region" description="Helical" evidence="9">
    <location>
        <begin position="12"/>
        <end position="30"/>
    </location>
</feature>
<accession>A0A4Z1SU51</accession>
<dbReference type="GO" id="GO:0006465">
    <property type="term" value="P:signal peptide processing"/>
    <property type="evidence" value="ECO:0007669"/>
    <property type="project" value="InterPro"/>
</dbReference>
<dbReference type="PANTHER" id="PTHR13202:SF0">
    <property type="entry name" value="SIGNAL PEPTIDASE COMPLEX SUBUNIT 1"/>
    <property type="match status" value="1"/>
</dbReference>
<gene>
    <name evidence="10" type="ORF">GMRT_14501</name>
</gene>
<keyword evidence="11" id="KW-1185">Reference proteome</keyword>
<dbReference type="PANTHER" id="PTHR13202">
    <property type="entry name" value="MICROSOMAL SIGNAL PEPTIDASE 12 KDA SUBUNIT"/>
    <property type="match status" value="1"/>
</dbReference>
<evidence type="ECO:0000256" key="6">
    <source>
        <dbReference type="ARBA" id="ARBA00022989"/>
    </source>
</evidence>
<reference evidence="10 11" key="1">
    <citation type="submission" date="2019-05" db="EMBL/GenBank/DDBJ databases">
        <title>The compact genome of Giardia muris reveals important steps in the evolution of intestinal protozoan parasites.</title>
        <authorList>
            <person name="Xu F."/>
            <person name="Jimenez-Gonzalez A."/>
            <person name="Einarsson E."/>
            <person name="Astvaldsson A."/>
            <person name="Peirasmaki D."/>
            <person name="Eckmann L."/>
            <person name="Andersson J.O."/>
            <person name="Svard S.G."/>
            <person name="Jerlstrom-Hultqvist J."/>
        </authorList>
    </citation>
    <scope>NUCLEOTIDE SEQUENCE [LARGE SCALE GENOMIC DNA]</scope>
    <source>
        <strain evidence="10 11">Roberts-Thomson</strain>
    </source>
</reference>
<dbReference type="Pfam" id="PF06645">
    <property type="entry name" value="SPC12"/>
    <property type="match status" value="1"/>
</dbReference>
<comment type="similarity">
    <text evidence="2">Belongs to the SPCS1 family.</text>
</comment>
<dbReference type="InterPro" id="IPR009542">
    <property type="entry name" value="Spc1/SPCS1"/>
</dbReference>
<evidence type="ECO:0000256" key="9">
    <source>
        <dbReference type="SAM" id="Phobius"/>
    </source>
</evidence>
<evidence type="ECO:0000256" key="1">
    <source>
        <dbReference type="ARBA" id="ARBA00004477"/>
    </source>
</evidence>
<evidence type="ECO:0000256" key="2">
    <source>
        <dbReference type="ARBA" id="ARBA00005245"/>
    </source>
</evidence>
<dbReference type="Proteomes" id="UP000315496">
    <property type="component" value="Chromosome 1"/>
</dbReference>
<keyword evidence="4 9" id="KW-0812">Transmembrane</keyword>
<dbReference type="GO" id="GO:0045047">
    <property type="term" value="P:protein targeting to ER"/>
    <property type="evidence" value="ECO:0007669"/>
    <property type="project" value="TreeGrafter"/>
</dbReference>
<name>A0A4Z1SU51_GIAMU</name>
<keyword evidence="6 9" id="KW-1133">Transmembrane helix</keyword>
<proteinExistence type="inferred from homology"/>